<keyword evidence="8" id="KW-1185">Reference proteome</keyword>
<dbReference type="CDD" id="cd00009">
    <property type="entry name" value="AAA"/>
    <property type="match status" value="1"/>
</dbReference>
<evidence type="ECO:0000313" key="8">
    <source>
        <dbReference type="Proteomes" id="UP000813444"/>
    </source>
</evidence>
<keyword evidence="7" id="KW-0378">Hydrolase</keyword>
<evidence type="ECO:0000256" key="2">
    <source>
        <dbReference type="ARBA" id="ARBA00022741"/>
    </source>
</evidence>
<dbReference type="InterPro" id="IPR050773">
    <property type="entry name" value="CbxX/CfxQ_RuBisCO_ESX"/>
</dbReference>
<feature type="compositionally biased region" description="Basic and acidic residues" evidence="5">
    <location>
        <begin position="98"/>
        <end position="113"/>
    </location>
</feature>
<dbReference type="Gene3D" id="1.10.8.60">
    <property type="match status" value="2"/>
</dbReference>
<proteinExistence type="inferred from homology"/>
<protein>
    <submittedName>
        <fullName evidence="7">P-loop containing nucleoside triphosphate hydrolase protein</fullName>
    </submittedName>
</protein>
<reference evidence="7" key="1">
    <citation type="journal article" date="2021" name="Nat. Commun.">
        <title>Genetic determinants of endophytism in the Arabidopsis root mycobiome.</title>
        <authorList>
            <person name="Mesny F."/>
            <person name="Miyauchi S."/>
            <person name="Thiergart T."/>
            <person name="Pickel B."/>
            <person name="Atanasova L."/>
            <person name="Karlsson M."/>
            <person name="Huettel B."/>
            <person name="Barry K.W."/>
            <person name="Haridas S."/>
            <person name="Chen C."/>
            <person name="Bauer D."/>
            <person name="Andreopoulos W."/>
            <person name="Pangilinan J."/>
            <person name="LaButti K."/>
            <person name="Riley R."/>
            <person name="Lipzen A."/>
            <person name="Clum A."/>
            <person name="Drula E."/>
            <person name="Henrissat B."/>
            <person name="Kohler A."/>
            <person name="Grigoriev I.V."/>
            <person name="Martin F.M."/>
            <person name="Hacquard S."/>
        </authorList>
    </citation>
    <scope>NUCLEOTIDE SEQUENCE</scope>
    <source>
        <strain evidence="7">MPI-CAGE-CH-0235</strain>
    </source>
</reference>
<dbReference type="OrthoDB" id="4956962at2759"/>
<dbReference type="FunFam" id="1.10.8.60:FF:000160">
    <property type="entry name" value="WGS project CABT00000000 data, contig 2.55"/>
    <property type="match status" value="1"/>
</dbReference>
<dbReference type="InterPro" id="IPR000641">
    <property type="entry name" value="CbxX/CfxQ"/>
</dbReference>
<accession>A0A8K0SHY2</accession>
<dbReference type="GO" id="GO:0005524">
    <property type="term" value="F:ATP binding"/>
    <property type="evidence" value="ECO:0007669"/>
    <property type="project" value="UniProtKB-KW"/>
</dbReference>
<dbReference type="EMBL" id="JAGPNK010000015">
    <property type="protein sequence ID" value="KAH7308604.1"/>
    <property type="molecule type" value="Genomic_DNA"/>
</dbReference>
<dbReference type="FunFam" id="3.40.50.300:FF:000216">
    <property type="entry name" value="Type VII secretion ATPase EccA"/>
    <property type="match status" value="2"/>
</dbReference>
<evidence type="ECO:0000256" key="3">
    <source>
        <dbReference type="ARBA" id="ARBA00022840"/>
    </source>
</evidence>
<feature type="domain" description="AAA+ ATPase" evidence="6">
    <location>
        <begin position="751"/>
        <end position="888"/>
    </location>
</feature>
<dbReference type="Pfam" id="PF00004">
    <property type="entry name" value="AAA"/>
    <property type="match status" value="3"/>
</dbReference>
<dbReference type="InterPro" id="IPR003593">
    <property type="entry name" value="AAA+_ATPase"/>
</dbReference>
<sequence>MNSTMRKDILTNGIIPHVNGHKEEESVATADRWTVLHTDQAEKQALYDKEIEQLQQDIAYQAELLRAKQAEKKQEQHLQTLREELELLRYATKNLGNHDFDENERQREEEAKKWKMTPSQAQAEWEMQKEKGASNDHVDDLMSMVGLEAVRSKFLELLHTIETAKRQEEQLNSNDDCESKQPGPMTKCFHATFIGNPGTGKTTVAKLYARFLKSLGMIPDTDFHETSGAALLRGGIKAVNEAISKVHSSRPEGVLLIERPQALATEQGREVLDYIMHEMDRLQEAVAFVFAGTKGDMETLLSFDTRLRRRVHLDFKFDDFSDPELLHLLQKQAKDKYSGKMRFEMGEDNLYMRIVSRRIGRGRSKNEFGNVRDVELALKQIQTRQANRLVERRKAHLEADDFFFSKTDLIGLPPSNVLAESKAWLALNKLVGLDSVKEAVRVFIDRAQTNYQRDLDEQPPVEITLNKVFVGSPGTGKTTVAKYYGQILADIGLLSRGDVIIRSPADFIGQAVGESEQKTKAILDSARGNVLIIDEAYGLSDASSGGGSGDGHTGNAAGSYKSAVVDTLVAEVQSTIGEDRCVLLLGYKEGMEEMFQSVNPALGRRFPMSSAFVFEDYSDEELGLILHSKLKETGFRATERAAEAAMDVLSRARNHRNFGNAGEVDIILNRAKDNQQKRLSKAPTAGRDKDPYLFEAEDMDPDFDRLDRAEAGVQEMFADFVGMEDLVRKLEGYQRIIKNSKELGTNAEKLIPFNFLFRGPPGTGKTTVAEKMGQVFYEMGFLATKDVERCSTTNIIGEYVGQTGPKTQKVFEKALGKVLFIDEAYRLADSSFGRDALAEVTTILTLPKYKNKMVTILAGYDEDIDRLMAVNPGLTSRFPEVINFPSLSPDCCWELLFKRINTLQESIDVSLVKDNVELTDRLYPIFSKLSHLPGWGNGRDIETLSENIVAHWDRVENGWKCKGGTHFMDDDDVRRQMKDVF</sequence>
<comment type="caution">
    <text evidence="7">The sequence shown here is derived from an EMBL/GenBank/DDBJ whole genome shotgun (WGS) entry which is preliminary data.</text>
</comment>
<keyword evidence="2" id="KW-0547">Nucleotide-binding</keyword>
<dbReference type="GO" id="GO:0016887">
    <property type="term" value="F:ATP hydrolysis activity"/>
    <property type="evidence" value="ECO:0007669"/>
    <property type="project" value="InterPro"/>
</dbReference>
<keyword evidence="4" id="KW-0175">Coiled coil</keyword>
<name>A0A8K0SHY2_9HYPO</name>
<keyword evidence="3" id="KW-0067">ATP-binding</keyword>
<dbReference type="AlphaFoldDB" id="A0A8K0SHY2"/>
<evidence type="ECO:0000256" key="4">
    <source>
        <dbReference type="SAM" id="Coils"/>
    </source>
</evidence>
<feature type="region of interest" description="Disordered" evidence="5">
    <location>
        <begin position="98"/>
        <end position="134"/>
    </location>
</feature>
<dbReference type="SUPFAM" id="SSF52540">
    <property type="entry name" value="P-loop containing nucleoside triphosphate hydrolases"/>
    <property type="match status" value="3"/>
</dbReference>
<dbReference type="PANTHER" id="PTHR43392">
    <property type="entry name" value="AAA-TYPE ATPASE FAMILY PROTEIN / ANKYRIN REPEAT FAMILY PROTEIN"/>
    <property type="match status" value="1"/>
</dbReference>
<dbReference type="Gene3D" id="3.40.50.300">
    <property type="entry name" value="P-loop containing nucleotide triphosphate hydrolases"/>
    <property type="match status" value="3"/>
</dbReference>
<organism evidence="7 8">
    <name type="scientific">Stachybotrys elegans</name>
    <dbReference type="NCBI Taxonomy" id="80388"/>
    <lineage>
        <taxon>Eukaryota</taxon>
        <taxon>Fungi</taxon>
        <taxon>Dikarya</taxon>
        <taxon>Ascomycota</taxon>
        <taxon>Pezizomycotina</taxon>
        <taxon>Sordariomycetes</taxon>
        <taxon>Hypocreomycetidae</taxon>
        <taxon>Hypocreales</taxon>
        <taxon>Stachybotryaceae</taxon>
        <taxon>Stachybotrys</taxon>
    </lineage>
</organism>
<dbReference type="Pfam" id="PF17866">
    <property type="entry name" value="AAA_lid_6"/>
    <property type="match status" value="1"/>
</dbReference>
<feature type="domain" description="AAA+ ATPase" evidence="6">
    <location>
        <begin position="187"/>
        <end position="317"/>
    </location>
</feature>
<comment type="similarity">
    <text evidence="1">Belongs to the CbxX/CfxQ family.</text>
</comment>
<evidence type="ECO:0000313" key="7">
    <source>
        <dbReference type="EMBL" id="KAH7308604.1"/>
    </source>
</evidence>
<feature type="coiled-coil region" evidence="4">
    <location>
        <begin position="51"/>
        <end position="91"/>
    </location>
</feature>
<evidence type="ECO:0000256" key="5">
    <source>
        <dbReference type="SAM" id="MobiDB-lite"/>
    </source>
</evidence>
<dbReference type="Proteomes" id="UP000813444">
    <property type="component" value="Unassembled WGS sequence"/>
</dbReference>
<dbReference type="InterPro" id="IPR027417">
    <property type="entry name" value="P-loop_NTPase"/>
</dbReference>
<evidence type="ECO:0000256" key="1">
    <source>
        <dbReference type="ARBA" id="ARBA00010378"/>
    </source>
</evidence>
<feature type="domain" description="AAA+ ATPase" evidence="6">
    <location>
        <begin position="463"/>
        <end position="662"/>
    </location>
</feature>
<dbReference type="InterPro" id="IPR041627">
    <property type="entry name" value="AAA_lid_6"/>
</dbReference>
<gene>
    <name evidence="7" type="ORF">B0I35DRAFT_471180</name>
</gene>
<evidence type="ECO:0000259" key="6">
    <source>
        <dbReference type="SMART" id="SM00382"/>
    </source>
</evidence>
<dbReference type="InterPro" id="IPR003959">
    <property type="entry name" value="ATPase_AAA_core"/>
</dbReference>
<dbReference type="SMART" id="SM00382">
    <property type="entry name" value="AAA"/>
    <property type="match status" value="3"/>
</dbReference>
<dbReference type="PANTHER" id="PTHR43392:SF2">
    <property type="entry name" value="AAA-TYPE ATPASE FAMILY PROTEIN _ ANKYRIN REPEAT FAMILY PROTEIN"/>
    <property type="match status" value="1"/>
</dbReference>
<dbReference type="PRINTS" id="PR00819">
    <property type="entry name" value="CBXCFQXSUPER"/>
</dbReference>